<reference evidence="2" key="1">
    <citation type="submission" date="2023-10" db="EMBL/GenBank/DDBJ databases">
        <authorList>
            <person name="Chen Y."/>
            <person name="Shah S."/>
            <person name="Dougan E. K."/>
            <person name="Thang M."/>
            <person name="Chan C."/>
        </authorList>
    </citation>
    <scope>NUCLEOTIDE SEQUENCE [LARGE SCALE GENOMIC DNA]</scope>
</reference>
<proteinExistence type="predicted"/>
<dbReference type="Proteomes" id="UP001189429">
    <property type="component" value="Unassembled WGS sequence"/>
</dbReference>
<dbReference type="EMBL" id="CAUYUJ010014427">
    <property type="protein sequence ID" value="CAK0841079.1"/>
    <property type="molecule type" value="Genomic_DNA"/>
</dbReference>
<evidence type="ECO:0000313" key="3">
    <source>
        <dbReference type="Proteomes" id="UP001189429"/>
    </source>
</evidence>
<accession>A0ABN9T830</accession>
<keyword evidence="3" id="KW-1185">Reference proteome</keyword>
<gene>
    <name evidence="2" type="ORF">PCOR1329_LOCUS36373</name>
</gene>
<feature type="region of interest" description="Disordered" evidence="1">
    <location>
        <begin position="173"/>
        <end position="192"/>
    </location>
</feature>
<organism evidence="2 3">
    <name type="scientific">Prorocentrum cordatum</name>
    <dbReference type="NCBI Taxonomy" id="2364126"/>
    <lineage>
        <taxon>Eukaryota</taxon>
        <taxon>Sar</taxon>
        <taxon>Alveolata</taxon>
        <taxon>Dinophyceae</taxon>
        <taxon>Prorocentrales</taxon>
        <taxon>Prorocentraceae</taxon>
        <taxon>Prorocentrum</taxon>
    </lineage>
</organism>
<sequence>MATTVLRLDSMPTFGDGWLVEPKGSHNFEALWAAELAKVRGMDERGPFVDNEWHHLAMGQERRRRGGGQREDGEEVSAAASVLSLSAASLAAACLLPASAPARAAAARSRSSCARFARPRAPLPPRLRRSGASVGEGSASIASGRIGTGTIARHASGRLLAQNRIGPVEVHRTFDPNRVPHHRTTTDRPFDPALCPSASKVLGARAMGTFTKGSTRQGITDLDRCEPMAKGVVEGGTGRGGLRALAAFPVSLRTLEPYHDNGNPAKAATLILNGFFLLRCTMVSRIDTTSPILRQAMCISYGSYVRDILKFQRPLWSVSSAINGRIPFWGCLVRQSETHVGWLSG</sequence>
<feature type="region of interest" description="Disordered" evidence="1">
    <location>
        <begin position="119"/>
        <end position="139"/>
    </location>
</feature>
<evidence type="ECO:0000313" key="2">
    <source>
        <dbReference type="EMBL" id="CAK0841079.1"/>
    </source>
</evidence>
<name>A0ABN9T830_9DINO</name>
<protein>
    <submittedName>
        <fullName evidence="2">Uncharacterized protein</fullName>
    </submittedName>
</protein>
<comment type="caution">
    <text evidence="2">The sequence shown here is derived from an EMBL/GenBank/DDBJ whole genome shotgun (WGS) entry which is preliminary data.</text>
</comment>
<evidence type="ECO:0000256" key="1">
    <source>
        <dbReference type="SAM" id="MobiDB-lite"/>
    </source>
</evidence>